<organism evidence="1 2">
    <name type="scientific">Algoriphagus iocasae</name>
    <dbReference type="NCBI Taxonomy" id="1836499"/>
    <lineage>
        <taxon>Bacteria</taxon>
        <taxon>Pseudomonadati</taxon>
        <taxon>Bacteroidota</taxon>
        <taxon>Cytophagia</taxon>
        <taxon>Cytophagales</taxon>
        <taxon>Cyclobacteriaceae</taxon>
        <taxon>Algoriphagus</taxon>
    </lineage>
</organism>
<dbReference type="PANTHER" id="PTHR37841:SF1">
    <property type="entry name" value="DUF3298 DOMAIN-CONTAINING PROTEIN"/>
    <property type="match status" value="1"/>
</dbReference>
<dbReference type="InterPro" id="IPR032774">
    <property type="entry name" value="WG_beta_rep"/>
</dbReference>
<evidence type="ECO:0000313" key="2">
    <source>
        <dbReference type="Proteomes" id="UP000588604"/>
    </source>
</evidence>
<dbReference type="Proteomes" id="UP000588604">
    <property type="component" value="Unassembled WGS sequence"/>
</dbReference>
<gene>
    <name evidence="1" type="ORF">FHS59_000681</name>
</gene>
<protein>
    <recommendedName>
        <fullName evidence="3">WG repeat protein</fullName>
    </recommendedName>
</protein>
<reference evidence="1 2" key="1">
    <citation type="submission" date="2020-08" db="EMBL/GenBank/DDBJ databases">
        <title>Genomic Encyclopedia of Type Strains, Phase IV (KMG-IV): sequencing the most valuable type-strain genomes for metagenomic binning, comparative biology and taxonomic classification.</title>
        <authorList>
            <person name="Goeker M."/>
        </authorList>
    </citation>
    <scope>NUCLEOTIDE SEQUENCE [LARGE SCALE GENOMIC DNA]</scope>
    <source>
        <strain evidence="1 2">DSM 102044</strain>
    </source>
</reference>
<accession>A0A841MLE2</accession>
<dbReference type="Pfam" id="PF14903">
    <property type="entry name" value="WG_beta_rep"/>
    <property type="match status" value="1"/>
</dbReference>
<keyword evidence="2" id="KW-1185">Reference proteome</keyword>
<evidence type="ECO:0000313" key="1">
    <source>
        <dbReference type="EMBL" id="MBB6325066.1"/>
    </source>
</evidence>
<name>A0A841MLE2_9BACT</name>
<comment type="caution">
    <text evidence="1">The sequence shown here is derived from an EMBL/GenBank/DDBJ whole genome shotgun (WGS) entry which is preliminary data.</text>
</comment>
<dbReference type="AlphaFoldDB" id="A0A841MLE2"/>
<sequence>MKLHLSVLKFFIFTVCTVTISKAQTWEVYDDEYKLKARLLYDEVELLSETVRIGKKDSILSLLSSDLKPAVSLQGTEIYQYLAPWILVKGPNGIGAFHEYGQQVLPLEYDGIETYFNLLLARKGNNYWIFERGSGKTTSLGRLDEAKLTKTGMLITRIGNEYFIPLSKAGQKSFQLLEDSEGDFLLAKESTGFGLINREGDYVMDPVVDELRHNRGNFYFGYDENQFLLIEGNDIKANVRYNSFHKITLENGLMLEYIHGKLRRVMEEDGILLDAVGMEEVNRIDDNLYTIRFRDGNLGLLGKGGWLVRPNAPVDKIWMGSDGLFPASKDGDLGFINSLGEWVIEPQFEEVGKFSESLSSYKKSGKWGLVKSNGELVGMPSWDEIKPFSNGFSIAKASNGFYLLNSSGSAVNQESLDQISRINDGYFIIEKDGKVGILDATGKELIPMEFETIQRAKRDQIIVAKDGKVGLISDQGEILLPLAFENIILDTDSNRILTKNLYEPVVVVEPEPLDKKGRKRN</sequence>
<proteinExistence type="predicted"/>
<evidence type="ECO:0008006" key="3">
    <source>
        <dbReference type="Google" id="ProtNLM"/>
    </source>
</evidence>
<dbReference type="RefSeq" id="WP_184493049.1">
    <property type="nucleotide sequence ID" value="NZ_JACIJO010000001.1"/>
</dbReference>
<dbReference type="PANTHER" id="PTHR37841">
    <property type="entry name" value="GLR2918 PROTEIN"/>
    <property type="match status" value="1"/>
</dbReference>
<dbReference type="EMBL" id="JACIJO010000001">
    <property type="protein sequence ID" value="MBB6325066.1"/>
    <property type="molecule type" value="Genomic_DNA"/>
</dbReference>